<protein>
    <recommendedName>
        <fullName evidence="7">Major facilitator superfamily (MFS) profile domain-containing protein</fullName>
    </recommendedName>
</protein>
<name>A0A819RRJ9_9BILA</name>
<comment type="caution">
    <text evidence="5">The sequence shown here is derived from an EMBL/GenBank/DDBJ whole genome shotgun (WGS) entry which is preliminary data.</text>
</comment>
<evidence type="ECO:0000256" key="1">
    <source>
        <dbReference type="ARBA" id="ARBA00022692"/>
    </source>
</evidence>
<feature type="transmembrane region" description="Helical" evidence="4">
    <location>
        <begin position="21"/>
        <end position="40"/>
    </location>
</feature>
<dbReference type="PANTHER" id="PTHR23121">
    <property type="entry name" value="SODIUM-DEPENDENT GLUCOSE TRANSPORTER 1"/>
    <property type="match status" value="1"/>
</dbReference>
<feature type="transmembrane region" description="Helical" evidence="4">
    <location>
        <begin position="93"/>
        <end position="117"/>
    </location>
</feature>
<evidence type="ECO:0000256" key="3">
    <source>
        <dbReference type="ARBA" id="ARBA00023136"/>
    </source>
</evidence>
<keyword evidence="1 4" id="KW-0812">Transmembrane</keyword>
<dbReference type="Proteomes" id="UP000663836">
    <property type="component" value="Unassembled WGS sequence"/>
</dbReference>
<accession>A0A819RRJ9</accession>
<dbReference type="EMBL" id="CAJOBD010006067">
    <property type="protein sequence ID" value="CAF4050395.1"/>
    <property type="molecule type" value="Genomic_DNA"/>
</dbReference>
<evidence type="ECO:0000313" key="5">
    <source>
        <dbReference type="EMBL" id="CAF4050395.1"/>
    </source>
</evidence>
<dbReference type="PANTHER" id="PTHR23121:SF9">
    <property type="entry name" value="SODIUM-DEPENDENT GLUCOSE TRANSPORTER 1"/>
    <property type="match status" value="1"/>
</dbReference>
<reference evidence="5" key="1">
    <citation type="submission" date="2021-02" db="EMBL/GenBank/DDBJ databases">
        <authorList>
            <person name="Nowell W R."/>
        </authorList>
    </citation>
    <scope>NUCLEOTIDE SEQUENCE</scope>
</reference>
<proteinExistence type="predicted"/>
<keyword evidence="3 4" id="KW-0472">Membrane</keyword>
<evidence type="ECO:0000256" key="4">
    <source>
        <dbReference type="SAM" id="Phobius"/>
    </source>
</evidence>
<evidence type="ECO:0000313" key="6">
    <source>
        <dbReference type="Proteomes" id="UP000663836"/>
    </source>
</evidence>
<evidence type="ECO:0008006" key="7">
    <source>
        <dbReference type="Google" id="ProtNLM"/>
    </source>
</evidence>
<keyword evidence="2 4" id="KW-1133">Transmembrane helix</keyword>
<feature type="transmembrane region" description="Helical" evidence="4">
    <location>
        <begin position="60"/>
        <end position="81"/>
    </location>
</feature>
<sequence>MAIESTLRTPSGLQIYLSHPWYLIKSGYLILTWIMLGFHLELIGPTMPTLAANIKVTYSGMGSVLASRSAGYLFGNLLGAILQNIVKKHSEGLLFFAFILPAIVVFATPFVTSLMAYSVGFRPQKTQVPRNQLKVIPFCRAQ</sequence>
<evidence type="ECO:0000256" key="2">
    <source>
        <dbReference type="ARBA" id="ARBA00022989"/>
    </source>
</evidence>
<organism evidence="5 6">
    <name type="scientific">Rotaria sordida</name>
    <dbReference type="NCBI Taxonomy" id="392033"/>
    <lineage>
        <taxon>Eukaryota</taxon>
        <taxon>Metazoa</taxon>
        <taxon>Spiralia</taxon>
        <taxon>Gnathifera</taxon>
        <taxon>Rotifera</taxon>
        <taxon>Eurotatoria</taxon>
        <taxon>Bdelloidea</taxon>
        <taxon>Philodinida</taxon>
        <taxon>Philodinidae</taxon>
        <taxon>Rotaria</taxon>
    </lineage>
</organism>
<gene>
    <name evidence="5" type="ORF">JBS370_LOCUS29008</name>
</gene>
<dbReference type="AlphaFoldDB" id="A0A819RRJ9"/>